<proteinExistence type="predicted"/>
<dbReference type="Gene3D" id="3.90.640.10">
    <property type="entry name" value="Actin, Chain A, domain 4"/>
    <property type="match status" value="1"/>
</dbReference>
<gene>
    <name evidence="6" type="ORF">BC739_004346</name>
</gene>
<reference evidence="6 7" key="1">
    <citation type="submission" date="2020-08" db="EMBL/GenBank/DDBJ databases">
        <title>Genomic Encyclopedia of Archaeal and Bacterial Type Strains, Phase II (KMG-II): from individual species to whole genera.</title>
        <authorList>
            <person name="Goeker M."/>
        </authorList>
    </citation>
    <scope>NUCLEOTIDE SEQUENCE [LARGE SCALE GENOMIC DNA]</scope>
    <source>
        <strain evidence="6 7">DSM 43850</strain>
    </source>
</reference>
<comment type="caution">
    <text evidence="6">The sequence shown here is derived from an EMBL/GenBank/DDBJ whole genome shotgun (WGS) entry which is preliminary data.</text>
</comment>
<dbReference type="Gene3D" id="3.30.420.40">
    <property type="match status" value="2"/>
</dbReference>
<feature type="region of interest" description="Disordered" evidence="4">
    <location>
        <begin position="314"/>
        <end position="336"/>
    </location>
</feature>
<evidence type="ECO:0000256" key="2">
    <source>
        <dbReference type="ARBA" id="ARBA00022840"/>
    </source>
</evidence>
<accession>A0ABR6BJS3</accession>
<evidence type="ECO:0000256" key="5">
    <source>
        <dbReference type="SAM" id="Phobius"/>
    </source>
</evidence>
<feature type="compositionally biased region" description="Basic residues" evidence="4">
    <location>
        <begin position="279"/>
        <end position="290"/>
    </location>
</feature>
<keyword evidence="5" id="KW-0812">Transmembrane</keyword>
<dbReference type="SUPFAM" id="SSF53067">
    <property type="entry name" value="Actin-like ATPase domain"/>
    <property type="match status" value="1"/>
</dbReference>
<feature type="transmembrane region" description="Helical" evidence="5">
    <location>
        <begin position="293"/>
        <end position="311"/>
    </location>
</feature>
<keyword evidence="7" id="KW-1185">Reference proteome</keyword>
<dbReference type="PANTHER" id="PTHR42749">
    <property type="entry name" value="CELL SHAPE-DETERMINING PROTEIN MREB"/>
    <property type="match status" value="1"/>
</dbReference>
<sequence>MAVTHPIQWGPYRIDLVHRALRELGLLAPVLVPEPLAAVAGTATWHRLDSAARLLVHDIGGGKLTATVLRGTGGARFEVLGRPIRSDALAGSALDEAVIGLLSDESTALAGESGEQLAQLRVAAVAAKHALSEGRDPGVAVSGADFEAAIRPTVDRGVELAERALAAARTSPEELTAVVLVGGSARIPLVRTLLGERLRVPVLVDRAPETITAVGAATIAALAPPRERAGSSIAETVIMADPSEETVILFPTVDPDSRPAIDVPPQRPPAEVKAPQRGSVRRRPRRRPMTKRGAAIGLVTAALVAVSAWLVQQYLNPTPPPAPPSVSSTAPGAGGP</sequence>
<dbReference type="InterPro" id="IPR013126">
    <property type="entry name" value="Hsp_70_fam"/>
</dbReference>
<dbReference type="InterPro" id="IPR043129">
    <property type="entry name" value="ATPase_NBD"/>
</dbReference>
<dbReference type="Pfam" id="PF00012">
    <property type="entry name" value="HSP70"/>
    <property type="match status" value="1"/>
</dbReference>
<evidence type="ECO:0000256" key="3">
    <source>
        <dbReference type="ARBA" id="ARBA00023186"/>
    </source>
</evidence>
<keyword evidence="5" id="KW-1133">Transmembrane helix</keyword>
<organism evidence="6 7">
    <name type="scientific">Kutzneria viridogrisea</name>
    <dbReference type="NCBI Taxonomy" id="47990"/>
    <lineage>
        <taxon>Bacteria</taxon>
        <taxon>Bacillati</taxon>
        <taxon>Actinomycetota</taxon>
        <taxon>Actinomycetes</taxon>
        <taxon>Pseudonocardiales</taxon>
        <taxon>Pseudonocardiaceae</taxon>
        <taxon>Kutzneria</taxon>
    </lineage>
</organism>
<keyword evidence="5" id="KW-0472">Membrane</keyword>
<keyword evidence="2" id="KW-0067">ATP-binding</keyword>
<dbReference type="PANTHER" id="PTHR42749:SF1">
    <property type="entry name" value="CELL SHAPE-DETERMINING PROTEIN MREB"/>
    <property type="match status" value="1"/>
</dbReference>
<dbReference type="EMBL" id="JACJID010000003">
    <property type="protein sequence ID" value="MBA8927140.1"/>
    <property type="molecule type" value="Genomic_DNA"/>
</dbReference>
<evidence type="ECO:0000313" key="6">
    <source>
        <dbReference type="EMBL" id="MBA8927140.1"/>
    </source>
</evidence>
<evidence type="ECO:0000313" key="7">
    <source>
        <dbReference type="Proteomes" id="UP000517916"/>
    </source>
</evidence>
<keyword evidence="1" id="KW-0547">Nucleotide-binding</keyword>
<keyword evidence="3" id="KW-0143">Chaperone</keyword>
<feature type="region of interest" description="Disordered" evidence="4">
    <location>
        <begin position="256"/>
        <end position="292"/>
    </location>
</feature>
<feature type="compositionally biased region" description="Low complexity" evidence="4">
    <location>
        <begin position="325"/>
        <end position="336"/>
    </location>
</feature>
<name>A0ABR6BJS3_9PSEU</name>
<evidence type="ECO:0000256" key="4">
    <source>
        <dbReference type="SAM" id="MobiDB-lite"/>
    </source>
</evidence>
<dbReference type="Proteomes" id="UP000517916">
    <property type="component" value="Unassembled WGS sequence"/>
</dbReference>
<protein>
    <submittedName>
        <fullName evidence="6">Molecular chaperone DnaK (HSP70)</fullName>
    </submittedName>
</protein>
<evidence type="ECO:0000256" key="1">
    <source>
        <dbReference type="ARBA" id="ARBA00022741"/>
    </source>
</evidence>